<proteinExistence type="predicted"/>
<dbReference type="OrthoDB" id="6538027at2759"/>
<evidence type="ECO:0000313" key="1">
    <source>
        <dbReference type="EMBL" id="GFT31498.1"/>
    </source>
</evidence>
<protein>
    <submittedName>
        <fullName evidence="1">Uncharacterized protein</fullName>
    </submittedName>
</protein>
<evidence type="ECO:0000313" key="2">
    <source>
        <dbReference type="Proteomes" id="UP000887013"/>
    </source>
</evidence>
<name>A0A8X6NRQ7_NEPPI</name>
<accession>A0A8X6NRQ7</accession>
<gene>
    <name evidence="1" type="ORF">NPIL_219571</name>
</gene>
<comment type="caution">
    <text evidence="1">The sequence shown here is derived from an EMBL/GenBank/DDBJ whole genome shotgun (WGS) entry which is preliminary data.</text>
</comment>
<dbReference type="GO" id="GO:0008270">
    <property type="term" value="F:zinc ion binding"/>
    <property type="evidence" value="ECO:0007669"/>
    <property type="project" value="InterPro"/>
</dbReference>
<keyword evidence="2" id="KW-1185">Reference proteome</keyword>
<organism evidence="1 2">
    <name type="scientific">Nephila pilipes</name>
    <name type="common">Giant wood spider</name>
    <name type="synonym">Nephila maculata</name>
    <dbReference type="NCBI Taxonomy" id="299642"/>
    <lineage>
        <taxon>Eukaryota</taxon>
        <taxon>Metazoa</taxon>
        <taxon>Ecdysozoa</taxon>
        <taxon>Arthropoda</taxon>
        <taxon>Chelicerata</taxon>
        <taxon>Arachnida</taxon>
        <taxon>Araneae</taxon>
        <taxon>Araneomorphae</taxon>
        <taxon>Entelegynae</taxon>
        <taxon>Araneoidea</taxon>
        <taxon>Nephilidae</taxon>
        <taxon>Nephila</taxon>
    </lineage>
</organism>
<dbReference type="SUPFAM" id="SSF57756">
    <property type="entry name" value="Retrovirus zinc finger-like domains"/>
    <property type="match status" value="1"/>
</dbReference>
<dbReference type="AlphaFoldDB" id="A0A8X6NRQ7"/>
<dbReference type="EMBL" id="BMAW01061515">
    <property type="protein sequence ID" value="GFT31498.1"/>
    <property type="molecule type" value="Genomic_DNA"/>
</dbReference>
<dbReference type="GO" id="GO:0003676">
    <property type="term" value="F:nucleic acid binding"/>
    <property type="evidence" value="ECO:0007669"/>
    <property type="project" value="InterPro"/>
</dbReference>
<sequence length="158" mass="18126">MTTRLPRPHKFNVRGRFAKCIDNPRTFDSATCNEKVEAKCFSLYNFGHVVRDCPFPYSLCGESEHHKRYCKKNKNEPRASTLSVCDRESSALDKYLKTAHINNHMVTALLVTRSSCYLLNELVANNLGLNISPCEKDIFFLVSVKPSLAKLRYDSDRF</sequence>
<dbReference type="InterPro" id="IPR036875">
    <property type="entry name" value="Znf_CCHC_sf"/>
</dbReference>
<reference evidence="1" key="1">
    <citation type="submission" date="2020-08" db="EMBL/GenBank/DDBJ databases">
        <title>Multicomponent nature underlies the extraordinary mechanical properties of spider dragline silk.</title>
        <authorList>
            <person name="Kono N."/>
            <person name="Nakamura H."/>
            <person name="Mori M."/>
            <person name="Yoshida Y."/>
            <person name="Ohtoshi R."/>
            <person name="Malay A.D."/>
            <person name="Moran D.A.P."/>
            <person name="Tomita M."/>
            <person name="Numata K."/>
            <person name="Arakawa K."/>
        </authorList>
    </citation>
    <scope>NUCLEOTIDE SEQUENCE</scope>
</reference>
<dbReference type="Proteomes" id="UP000887013">
    <property type="component" value="Unassembled WGS sequence"/>
</dbReference>